<reference evidence="2 3" key="1">
    <citation type="journal article" date="2015" name="Int. J. Syst. Evol. Microbiol.">
        <title>Winogradskyella litoriviva sp. nov., isolated from coastal seawater.</title>
        <authorList>
            <person name="Nedashkovskaya O.I."/>
            <person name="Kukhlevskiy A.D."/>
            <person name="Zhukova N.V."/>
            <person name="Kim S.J."/>
            <person name="Rhee S.K."/>
            <person name="Mikhailov V.V."/>
        </authorList>
    </citation>
    <scope>NUCLEOTIDE SEQUENCE [LARGE SCALE GENOMIC DNA]</scope>
    <source>
        <strain evidence="2 3">KMM6491</strain>
    </source>
</reference>
<name>A0ABX2EA61_9FLAO</name>
<dbReference type="EMBL" id="JABRWQ010000010">
    <property type="protein sequence ID" value="NRD24891.1"/>
    <property type="molecule type" value="Genomic_DNA"/>
</dbReference>
<dbReference type="RefSeq" id="WP_173302533.1">
    <property type="nucleotide sequence ID" value="NZ_JABRWQ010000010.1"/>
</dbReference>
<evidence type="ECO:0000313" key="2">
    <source>
        <dbReference type="EMBL" id="NRD24891.1"/>
    </source>
</evidence>
<proteinExistence type="predicted"/>
<protein>
    <submittedName>
        <fullName evidence="2">Uncharacterized protein</fullName>
    </submittedName>
</protein>
<keyword evidence="3" id="KW-1185">Reference proteome</keyword>
<evidence type="ECO:0000313" key="3">
    <source>
        <dbReference type="Proteomes" id="UP000805085"/>
    </source>
</evidence>
<comment type="caution">
    <text evidence="2">The sequence shown here is derived from an EMBL/GenBank/DDBJ whole genome shotgun (WGS) entry which is preliminary data.</text>
</comment>
<keyword evidence="1" id="KW-1133">Transmembrane helix</keyword>
<keyword evidence="1" id="KW-0472">Membrane</keyword>
<organism evidence="2 3">
    <name type="scientific">Winogradskyella litoriviva</name>
    <dbReference type="NCBI Taxonomy" id="1220182"/>
    <lineage>
        <taxon>Bacteria</taxon>
        <taxon>Pseudomonadati</taxon>
        <taxon>Bacteroidota</taxon>
        <taxon>Flavobacteriia</taxon>
        <taxon>Flavobacteriales</taxon>
        <taxon>Flavobacteriaceae</taxon>
        <taxon>Winogradskyella</taxon>
    </lineage>
</organism>
<feature type="transmembrane region" description="Helical" evidence="1">
    <location>
        <begin position="30"/>
        <end position="47"/>
    </location>
</feature>
<gene>
    <name evidence="2" type="ORF">HNV10_16675</name>
</gene>
<sequence>MTKTERPYSIEEIKVLKSRKYSLWQHFENFGLKWILVLGVLLAPLLIYDKFIDKVSSDIQLWTTILLVIISIVVVRYWMNKNGELNWNKTVENEIKNGKAQVLKIKTERVIKRKDPEDFGSGFYLKIDEKKTIFLQGQYLDELQYSRKFPNTDFEIVRTKLSFNELIDINSFGKYLKPERKLEPFSKEQYKSGNFHCDGDILEIPIDEII</sequence>
<feature type="transmembrane region" description="Helical" evidence="1">
    <location>
        <begin position="59"/>
        <end position="79"/>
    </location>
</feature>
<evidence type="ECO:0000256" key="1">
    <source>
        <dbReference type="SAM" id="Phobius"/>
    </source>
</evidence>
<dbReference type="Proteomes" id="UP000805085">
    <property type="component" value="Unassembled WGS sequence"/>
</dbReference>
<keyword evidence="1" id="KW-0812">Transmembrane</keyword>
<accession>A0ABX2EA61</accession>